<name>A0ABS6HEH0_9PROT</name>
<comment type="caution">
    <text evidence="1">The sequence shown here is derived from an EMBL/GenBank/DDBJ whole genome shotgun (WGS) entry which is preliminary data.</text>
</comment>
<proteinExistence type="predicted"/>
<dbReference type="PANTHER" id="PTHR11941">
    <property type="entry name" value="ENOYL-COA HYDRATASE-RELATED"/>
    <property type="match status" value="1"/>
</dbReference>
<dbReference type="PANTHER" id="PTHR11941:SF54">
    <property type="entry name" value="ENOYL-COA HYDRATASE, MITOCHONDRIAL"/>
    <property type="match status" value="1"/>
</dbReference>
<dbReference type="EMBL" id="JAERQM010000007">
    <property type="protein sequence ID" value="MBU8546207.1"/>
    <property type="molecule type" value="Genomic_DNA"/>
</dbReference>
<dbReference type="InterPro" id="IPR001753">
    <property type="entry name" value="Enoyl-CoA_hydra/iso"/>
</dbReference>
<protein>
    <submittedName>
        <fullName evidence="1">Enoyl-CoA hydratase/isomerase family protein</fullName>
    </submittedName>
</protein>
<dbReference type="Pfam" id="PF00378">
    <property type="entry name" value="ECH_1"/>
    <property type="match status" value="1"/>
</dbReference>
<gene>
    <name evidence="1" type="ORF">JJQ90_20975</name>
</gene>
<dbReference type="CDD" id="cd06558">
    <property type="entry name" value="crotonase-like"/>
    <property type="match status" value="1"/>
</dbReference>
<organism evidence="1 2">
    <name type="scientific">Falsiroseomonas oleicola</name>
    <dbReference type="NCBI Taxonomy" id="2801474"/>
    <lineage>
        <taxon>Bacteria</taxon>
        <taxon>Pseudomonadati</taxon>
        <taxon>Pseudomonadota</taxon>
        <taxon>Alphaproteobacteria</taxon>
        <taxon>Acetobacterales</taxon>
        <taxon>Roseomonadaceae</taxon>
        <taxon>Falsiroseomonas</taxon>
    </lineage>
</organism>
<evidence type="ECO:0000313" key="1">
    <source>
        <dbReference type="EMBL" id="MBU8546207.1"/>
    </source>
</evidence>
<dbReference type="Proteomes" id="UP000689967">
    <property type="component" value="Unassembled WGS sequence"/>
</dbReference>
<accession>A0ABS6HEH0</accession>
<reference evidence="1 2" key="1">
    <citation type="submission" date="2021-01" db="EMBL/GenBank/DDBJ databases">
        <title>Roseomonas sp. nov, a bacterium isolated from an oil production mixture in Yumen Oilfield.</title>
        <authorList>
            <person name="Wu D."/>
        </authorList>
    </citation>
    <scope>NUCLEOTIDE SEQUENCE [LARGE SCALE GENOMIC DNA]</scope>
    <source>
        <strain evidence="1 2">ROY-5-3</strain>
    </source>
</reference>
<keyword evidence="2" id="KW-1185">Reference proteome</keyword>
<evidence type="ECO:0000313" key="2">
    <source>
        <dbReference type="Proteomes" id="UP000689967"/>
    </source>
</evidence>
<sequence>MTDAEADRSHDPLRREDRGPVCLLTLHRPDRLNAMDASLIAALGAALDAIELDPRLRCVVITGQGRAFSAGADIAGFQPHLQAGAATALARFLRPGQDLLRRVEAFPKPVIAAVNGLAFGGGCELVEATHLALAGRSAVFAKAEIDLGIIPTFGGTQRLPRHVGRKAGLELILTGRRFGAEEAWRLGLVNRVVADADLMEQALRLATELAAKPPAALAAALLAVHRGMDAGIDAGLAIEAAAFAPLVPTRDAAEGVAAFLEKRRPAFMGE</sequence>